<evidence type="ECO:0000256" key="5">
    <source>
        <dbReference type="ARBA" id="ARBA00023014"/>
    </source>
</evidence>
<dbReference type="PANTHER" id="PTHR43409:SF16">
    <property type="entry name" value="SLR0320 PROTEIN"/>
    <property type="match status" value="1"/>
</dbReference>
<evidence type="ECO:0000256" key="2">
    <source>
        <dbReference type="ARBA" id="ARBA00022691"/>
    </source>
</evidence>
<evidence type="ECO:0000256" key="3">
    <source>
        <dbReference type="ARBA" id="ARBA00022723"/>
    </source>
</evidence>
<dbReference type="InterPro" id="IPR051198">
    <property type="entry name" value="BchE-like"/>
</dbReference>
<dbReference type="SMART" id="SM00729">
    <property type="entry name" value="Elp3"/>
    <property type="match status" value="1"/>
</dbReference>
<keyword evidence="3" id="KW-0479">Metal-binding</keyword>
<dbReference type="GO" id="GO:0051539">
    <property type="term" value="F:4 iron, 4 sulfur cluster binding"/>
    <property type="evidence" value="ECO:0007669"/>
    <property type="project" value="UniProtKB-KW"/>
</dbReference>
<evidence type="ECO:0000259" key="7">
    <source>
        <dbReference type="PROSITE" id="PS51918"/>
    </source>
</evidence>
<dbReference type="EMBL" id="KP836244">
    <property type="protein sequence ID" value="AKP45384.1"/>
    <property type="molecule type" value="Genomic_DNA"/>
</dbReference>
<organism evidence="8">
    <name type="scientific">Cystobacter sp. Cbv34</name>
    <dbReference type="NCBI Taxonomy" id="1679164"/>
    <lineage>
        <taxon>Bacteria</taxon>
        <taxon>Pseudomonadati</taxon>
        <taxon>Myxococcota</taxon>
        <taxon>Myxococcia</taxon>
        <taxon>Myxococcales</taxon>
        <taxon>Cystobacterineae</taxon>
        <taxon>Archangiaceae</taxon>
        <taxon>Cystobacter</taxon>
    </lineage>
</organism>
<name>A0A0H4NV78_9BACT</name>
<dbReference type="GO" id="GO:0031419">
    <property type="term" value="F:cobalamin binding"/>
    <property type="evidence" value="ECO:0007669"/>
    <property type="project" value="InterPro"/>
</dbReference>
<feature type="domain" description="B12-binding" evidence="6">
    <location>
        <begin position="5"/>
        <end position="140"/>
    </location>
</feature>
<dbReference type="SFLD" id="SFLDS00029">
    <property type="entry name" value="Radical_SAM"/>
    <property type="match status" value="1"/>
</dbReference>
<dbReference type="Gene3D" id="3.40.50.280">
    <property type="entry name" value="Cobalamin-binding domain"/>
    <property type="match status" value="1"/>
</dbReference>
<dbReference type="InterPro" id="IPR006638">
    <property type="entry name" value="Elp3/MiaA/NifB-like_rSAM"/>
</dbReference>
<feature type="domain" description="Radical SAM core" evidence="7">
    <location>
        <begin position="180"/>
        <end position="412"/>
    </location>
</feature>
<dbReference type="PANTHER" id="PTHR43409">
    <property type="entry name" value="ANAEROBIC MAGNESIUM-PROTOPORPHYRIN IX MONOMETHYL ESTER CYCLASE-RELATED"/>
    <property type="match status" value="1"/>
</dbReference>
<dbReference type="SFLD" id="SFLDG01082">
    <property type="entry name" value="B12-binding_domain_containing"/>
    <property type="match status" value="1"/>
</dbReference>
<dbReference type="PROSITE" id="PS51918">
    <property type="entry name" value="RADICAL_SAM"/>
    <property type="match status" value="1"/>
</dbReference>
<comment type="cofactor">
    <cofactor evidence="1">
        <name>[4Fe-4S] cluster</name>
        <dbReference type="ChEBI" id="CHEBI:49883"/>
    </cofactor>
</comment>
<dbReference type="InterPro" id="IPR006158">
    <property type="entry name" value="Cobalamin-bd"/>
</dbReference>
<sequence>MANQRVAFIELTVFSGVYPLASGYMRGVAEQNPLIRESCSFEIHSICINDDRFEDKLNKIDADVYAISCYVWNMGFVKRWLPTLTARKPNAHIILGGPQVMNHGAQYLDPGNERVVLCNGEGEYTFANYLAELCSPQPDLGKVKGLSFYRNGELITTEPQARIQDLNTVPSPYLEGYFDSEKYVWAPLETNRGCPYQCTYCFWGAATNSRVFKSDMDRVKAEITWLSQHRAFYIFITDANFGMLTRDIEIAQHIAECKRKYGYPLTIWLSAAKNSPDRVTQITRILSQEGLISTQPVSLQTMDANTLKSVKRGNIKESAYLSLQEELHRSKLSSFVEMIWPLPGETLETFREGIGKLCSYDADAILIHHLLLINNVPMNSQREEFKLEVSNDEDPNSEAQVVVATKDVTREEYKEGVRFGYHLTSLYSLRALRFVGRYLDKQGRLAFKDLISSFSEYCKRNPDHPYTQYITSVIDGTSQSKFSANGGIFHVTLHEFRREFDQLLFGFIQTLGMMNDELLEFLFEMDLLNRPHVYSNTPINNGEGLLKHVTVVSKEKDAIVLRVPEKYAQLTSELLGLEGAPSTSLRVKYRGTQMPFMANKPYEDNLSYCEAKLHKMGSILPVWESAVPSRTPVRRPQVAVAG</sequence>
<keyword evidence="4" id="KW-0408">Iron</keyword>
<reference evidence="8" key="2">
    <citation type="submission" date="2015-02" db="EMBL/GenBank/DDBJ databases">
        <authorList>
            <person name="Baumann S."/>
            <person name="Herrmann J."/>
            <person name="Raju R."/>
            <person name="Steinmetz H."/>
            <person name="Mohr K.I."/>
            <person name="Huettel S."/>
            <person name="Harmrolfs K."/>
            <person name="Stadler M."/>
            <person name="Mueller R."/>
        </authorList>
    </citation>
    <scope>NUCLEOTIDE SEQUENCE</scope>
    <source>
        <strain evidence="8">Cbv34</strain>
    </source>
</reference>
<keyword evidence="2" id="KW-0949">S-adenosyl-L-methionine</keyword>
<dbReference type="InterPro" id="IPR023404">
    <property type="entry name" value="rSAM_horseshoe"/>
</dbReference>
<accession>A0A0H4NV78</accession>
<dbReference type="GO" id="GO:0046872">
    <property type="term" value="F:metal ion binding"/>
    <property type="evidence" value="ECO:0007669"/>
    <property type="project" value="UniProtKB-KW"/>
</dbReference>
<protein>
    <submittedName>
        <fullName evidence="8">Radical-SAM enzyme</fullName>
    </submittedName>
</protein>
<dbReference type="PROSITE" id="PS51332">
    <property type="entry name" value="B12_BINDING"/>
    <property type="match status" value="1"/>
</dbReference>
<dbReference type="InterPro" id="IPR058240">
    <property type="entry name" value="rSAM_sf"/>
</dbReference>
<evidence type="ECO:0000256" key="4">
    <source>
        <dbReference type="ARBA" id="ARBA00023004"/>
    </source>
</evidence>
<dbReference type="SMR" id="A0A0H4NV78"/>
<dbReference type="GO" id="GO:0003824">
    <property type="term" value="F:catalytic activity"/>
    <property type="evidence" value="ECO:0007669"/>
    <property type="project" value="InterPro"/>
</dbReference>
<reference evidence="8" key="1">
    <citation type="journal article" date="2014" name="Angew. Chem. Int. Ed. Engl.">
        <title>Cystobactamids: myxobacterial topoisomerase inhibitors exhibiting potent antibacterial activity.</title>
        <authorList>
            <person name="Baumann S."/>
            <person name="Herrmann J."/>
            <person name="Raju R."/>
            <person name="Steinmetz H."/>
            <person name="Mohr K.I."/>
            <person name="Huttel S."/>
            <person name="Harmrolfs K."/>
            <person name="Stadler M."/>
            <person name="Muller R."/>
        </authorList>
    </citation>
    <scope>NUCLEOTIDE SEQUENCE</scope>
    <source>
        <strain evidence="8">Cbv34</strain>
    </source>
</reference>
<evidence type="ECO:0000313" key="8">
    <source>
        <dbReference type="EMBL" id="AKP45384.1"/>
    </source>
</evidence>
<gene>
    <name evidence="8" type="primary">cysS</name>
</gene>
<dbReference type="Gene3D" id="3.80.30.20">
    <property type="entry name" value="tm_1862 like domain"/>
    <property type="match status" value="1"/>
</dbReference>
<dbReference type="AlphaFoldDB" id="A0A0H4NV78"/>
<dbReference type="SFLD" id="SFLDG01123">
    <property type="entry name" value="methyltransferase_(Class_B)"/>
    <property type="match status" value="1"/>
</dbReference>
<dbReference type="GO" id="GO:0005829">
    <property type="term" value="C:cytosol"/>
    <property type="evidence" value="ECO:0007669"/>
    <property type="project" value="TreeGrafter"/>
</dbReference>
<evidence type="ECO:0000259" key="6">
    <source>
        <dbReference type="PROSITE" id="PS51332"/>
    </source>
</evidence>
<dbReference type="SUPFAM" id="SSF102114">
    <property type="entry name" value="Radical SAM enzymes"/>
    <property type="match status" value="1"/>
</dbReference>
<dbReference type="InterPro" id="IPR007197">
    <property type="entry name" value="rSAM"/>
</dbReference>
<evidence type="ECO:0000256" key="1">
    <source>
        <dbReference type="ARBA" id="ARBA00001966"/>
    </source>
</evidence>
<proteinExistence type="predicted"/>
<keyword evidence="5" id="KW-0411">Iron-sulfur</keyword>
<dbReference type="Pfam" id="PF04055">
    <property type="entry name" value="Radical_SAM"/>
    <property type="match status" value="1"/>
</dbReference>
<dbReference type="InterPro" id="IPR034466">
    <property type="entry name" value="Methyltransferase_Class_B"/>
</dbReference>
<dbReference type="Pfam" id="PF02310">
    <property type="entry name" value="B12-binding"/>
    <property type="match status" value="1"/>
</dbReference>